<dbReference type="RefSeq" id="WP_238342596.1">
    <property type="nucleotide sequence ID" value="NZ_CP051461.1"/>
</dbReference>
<dbReference type="InterPro" id="IPR045584">
    <property type="entry name" value="Pilin-like"/>
</dbReference>
<dbReference type="PROSITE" id="PS00409">
    <property type="entry name" value="PROKAR_NTER_METHYL"/>
    <property type="match status" value="1"/>
</dbReference>
<evidence type="ECO:0000256" key="6">
    <source>
        <dbReference type="ARBA" id="ARBA00022692"/>
    </source>
</evidence>
<evidence type="ECO:0000313" key="14">
    <source>
        <dbReference type="Proteomes" id="UP000502041"/>
    </source>
</evidence>
<dbReference type="SUPFAM" id="SSF54523">
    <property type="entry name" value="Pili subunits"/>
    <property type="match status" value="1"/>
</dbReference>
<organism evidence="13 14">
    <name type="scientific">Polaromonas vacuolata</name>
    <dbReference type="NCBI Taxonomy" id="37448"/>
    <lineage>
        <taxon>Bacteria</taxon>
        <taxon>Pseudomonadati</taxon>
        <taxon>Pseudomonadota</taxon>
        <taxon>Betaproteobacteria</taxon>
        <taxon>Burkholderiales</taxon>
        <taxon>Comamonadaceae</taxon>
        <taxon>Polaromonas</taxon>
    </lineage>
</organism>
<feature type="transmembrane region" description="Helical" evidence="11">
    <location>
        <begin position="53"/>
        <end position="74"/>
    </location>
</feature>
<keyword evidence="6 11" id="KW-0812">Transmembrane</keyword>
<keyword evidence="5" id="KW-0997">Cell inner membrane</keyword>
<protein>
    <recommendedName>
        <fullName evidence="2">Type II secretion system protein H</fullName>
    </recommendedName>
    <alternativeName>
        <fullName evidence="10">General secretion pathway protein H</fullName>
    </alternativeName>
</protein>
<reference evidence="13 14" key="1">
    <citation type="submission" date="2020-04" db="EMBL/GenBank/DDBJ databases">
        <title>Complete genome of a Psychrophilic, Marine, Gas Vacuolate Bacterium Polaromonas vacuolata KCTC 22033T.</title>
        <authorList>
            <person name="Hwang K."/>
            <person name="Kim K.M."/>
        </authorList>
    </citation>
    <scope>NUCLEOTIDE SEQUENCE [LARGE SCALE GENOMIC DNA]</scope>
    <source>
        <strain evidence="13 14">KCTC 22033</strain>
    </source>
</reference>
<evidence type="ECO:0000256" key="3">
    <source>
        <dbReference type="ARBA" id="ARBA00022475"/>
    </source>
</evidence>
<dbReference type="Proteomes" id="UP000502041">
    <property type="component" value="Chromosome"/>
</dbReference>
<dbReference type="NCBIfam" id="TIGR02532">
    <property type="entry name" value="IV_pilin_GFxxxE"/>
    <property type="match status" value="1"/>
</dbReference>
<comment type="similarity">
    <text evidence="9">Belongs to the GSP H family.</text>
</comment>
<keyword evidence="7 11" id="KW-1133">Transmembrane helix</keyword>
<dbReference type="Pfam" id="PF07963">
    <property type="entry name" value="N_methyl"/>
    <property type="match status" value="1"/>
</dbReference>
<name>A0A6H2HA18_9BURK</name>
<keyword evidence="14" id="KW-1185">Reference proteome</keyword>
<dbReference type="EMBL" id="CP051461">
    <property type="protein sequence ID" value="QJC56705.1"/>
    <property type="molecule type" value="Genomic_DNA"/>
</dbReference>
<evidence type="ECO:0000256" key="9">
    <source>
        <dbReference type="ARBA" id="ARBA00025772"/>
    </source>
</evidence>
<dbReference type="AlphaFoldDB" id="A0A6H2HA18"/>
<evidence type="ECO:0000256" key="7">
    <source>
        <dbReference type="ARBA" id="ARBA00022989"/>
    </source>
</evidence>
<proteinExistence type="inferred from homology"/>
<dbReference type="InterPro" id="IPR012902">
    <property type="entry name" value="N_methyl_site"/>
</dbReference>
<dbReference type="KEGG" id="pvac:HC248_02015"/>
<keyword evidence="8 11" id="KW-0472">Membrane</keyword>
<evidence type="ECO:0000256" key="11">
    <source>
        <dbReference type="SAM" id="Phobius"/>
    </source>
</evidence>
<dbReference type="GO" id="GO:0005886">
    <property type="term" value="C:plasma membrane"/>
    <property type="evidence" value="ECO:0007669"/>
    <property type="project" value="UniProtKB-SubCell"/>
</dbReference>
<sequence length="226" mass="24697">MHAYLAQNFRLNYCSINHSIYYSISRSKDKQDNEPTRPTYTFKNLFRSRYSHGFTLIETLMVVSITAILLAITLPSMRSMIEKSSVSSAVNAFSTAVNLTRVEAIKRGISVVMCPSTNADTADPSCLSNGSDWSGGWIIFTDRLKSNSFSSANSILIQAQGGLRGSGPITQNPIAILVFRPNGLMSAVTSEISFDSPSISSEQKRRLCLGPSGRPQLINDPSKVCT</sequence>
<evidence type="ECO:0000256" key="1">
    <source>
        <dbReference type="ARBA" id="ARBA00004377"/>
    </source>
</evidence>
<evidence type="ECO:0000256" key="8">
    <source>
        <dbReference type="ARBA" id="ARBA00023136"/>
    </source>
</evidence>
<dbReference type="GO" id="GO:0015628">
    <property type="term" value="P:protein secretion by the type II secretion system"/>
    <property type="evidence" value="ECO:0007669"/>
    <property type="project" value="InterPro"/>
</dbReference>
<evidence type="ECO:0000256" key="4">
    <source>
        <dbReference type="ARBA" id="ARBA00022481"/>
    </source>
</evidence>
<evidence type="ECO:0000313" key="13">
    <source>
        <dbReference type="EMBL" id="QJC56705.1"/>
    </source>
</evidence>
<dbReference type="Gene3D" id="3.55.40.10">
    <property type="entry name" value="minor pseudopilin epsh domain"/>
    <property type="match status" value="1"/>
</dbReference>
<evidence type="ECO:0000259" key="12">
    <source>
        <dbReference type="Pfam" id="PF12019"/>
    </source>
</evidence>
<evidence type="ECO:0000256" key="10">
    <source>
        <dbReference type="ARBA" id="ARBA00030775"/>
    </source>
</evidence>
<dbReference type="GO" id="GO:0015627">
    <property type="term" value="C:type II protein secretion system complex"/>
    <property type="evidence" value="ECO:0007669"/>
    <property type="project" value="InterPro"/>
</dbReference>
<comment type="subcellular location">
    <subcellularLocation>
        <location evidence="1">Cell inner membrane</location>
        <topology evidence="1">Single-pass membrane protein</topology>
    </subcellularLocation>
</comment>
<evidence type="ECO:0000256" key="5">
    <source>
        <dbReference type="ARBA" id="ARBA00022519"/>
    </source>
</evidence>
<feature type="domain" description="General secretion pathway GspH" evidence="12">
    <location>
        <begin position="89"/>
        <end position="213"/>
    </location>
</feature>
<keyword evidence="3" id="KW-1003">Cell membrane</keyword>
<dbReference type="InterPro" id="IPR022346">
    <property type="entry name" value="T2SS_GspH"/>
</dbReference>
<gene>
    <name evidence="13" type="primary">xcpT_2</name>
    <name evidence="13" type="ORF">HC248_02015</name>
</gene>
<accession>A0A6H2HA18</accession>
<evidence type="ECO:0000256" key="2">
    <source>
        <dbReference type="ARBA" id="ARBA00021549"/>
    </source>
</evidence>
<keyword evidence="4" id="KW-0488">Methylation</keyword>
<dbReference type="Pfam" id="PF12019">
    <property type="entry name" value="GspH"/>
    <property type="match status" value="1"/>
</dbReference>